<accession>A0A917FFK5</accession>
<gene>
    <name evidence="9" type="ORF">GCM10007301_33540</name>
</gene>
<dbReference type="Gene3D" id="3.50.50.60">
    <property type="entry name" value="FAD/NAD(P)-binding domain"/>
    <property type="match status" value="1"/>
</dbReference>
<dbReference type="NCBIfam" id="NF008899">
    <property type="entry name" value="PRK12266.1"/>
    <property type="match status" value="1"/>
</dbReference>
<dbReference type="PROSITE" id="PS00978">
    <property type="entry name" value="FAD_G3PDH_2"/>
    <property type="match status" value="1"/>
</dbReference>
<keyword evidence="10" id="KW-1185">Reference proteome</keyword>
<keyword evidence="5 6" id="KW-0560">Oxidoreductase</keyword>
<dbReference type="PANTHER" id="PTHR11985:SF15">
    <property type="entry name" value="GLYCEROL-3-PHOSPHATE DEHYDROGENASE, MITOCHONDRIAL"/>
    <property type="match status" value="1"/>
</dbReference>
<dbReference type="InterPro" id="IPR036188">
    <property type="entry name" value="FAD/NAD-bd_sf"/>
</dbReference>
<dbReference type="InterPro" id="IPR000447">
    <property type="entry name" value="G3P_DH_FAD-dep"/>
</dbReference>
<keyword evidence="4" id="KW-0274">FAD</keyword>
<dbReference type="RefSeq" id="WP_188580580.1">
    <property type="nucleotide sequence ID" value="NZ_BMCT01000004.1"/>
</dbReference>
<dbReference type="GO" id="GO:0004368">
    <property type="term" value="F:glycerol-3-phosphate dehydrogenase (quinone) activity"/>
    <property type="evidence" value="ECO:0007669"/>
    <property type="project" value="UniProtKB-EC"/>
</dbReference>
<dbReference type="GO" id="GO:0009331">
    <property type="term" value="C:glycerol-3-phosphate dehydrogenase (FAD) complex"/>
    <property type="evidence" value="ECO:0007669"/>
    <property type="project" value="UniProtKB-UniRule"/>
</dbReference>
<comment type="caution">
    <text evidence="9">The sequence shown here is derived from an EMBL/GenBank/DDBJ whole genome shotgun (WGS) entry which is preliminary data.</text>
</comment>
<protein>
    <recommendedName>
        <fullName evidence="6">Glycerol-3-phosphate dehydrogenase</fullName>
        <ecNumber evidence="6">1.1.5.3</ecNumber>
    </recommendedName>
</protein>
<dbReference type="Proteomes" id="UP000606044">
    <property type="component" value="Unassembled WGS sequence"/>
</dbReference>
<dbReference type="PANTHER" id="PTHR11985">
    <property type="entry name" value="GLYCEROL-3-PHOSPHATE DEHYDROGENASE"/>
    <property type="match status" value="1"/>
</dbReference>
<dbReference type="InterPro" id="IPR031656">
    <property type="entry name" value="DAO_C"/>
</dbReference>
<evidence type="ECO:0000256" key="1">
    <source>
        <dbReference type="ARBA" id="ARBA00001974"/>
    </source>
</evidence>
<name>A0A917FFK5_9HYPH</name>
<organism evidence="9 10">
    <name type="scientific">Azorhizobium oxalatiphilum</name>
    <dbReference type="NCBI Taxonomy" id="980631"/>
    <lineage>
        <taxon>Bacteria</taxon>
        <taxon>Pseudomonadati</taxon>
        <taxon>Pseudomonadota</taxon>
        <taxon>Alphaproteobacteria</taxon>
        <taxon>Hyphomicrobiales</taxon>
        <taxon>Xanthobacteraceae</taxon>
        <taxon>Azorhizobium</taxon>
    </lineage>
</organism>
<dbReference type="PROSITE" id="PS00977">
    <property type="entry name" value="FAD_G3PDH_1"/>
    <property type="match status" value="1"/>
</dbReference>
<evidence type="ECO:0000313" key="9">
    <source>
        <dbReference type="EMBL" id="GGF71100.1"/>
    </source>
</evidence>
<dbReference type="Gene3D" id="3.30.9.10">
    <property type="entry name" value="D-Amino Acid Oxidase, subunit A, domain 2"/>
    <property type="match status" value="1"/>
</dbReference>
<dbReference type="SUPFAM" id="SSF51905">
    <property type="entry name" value="FAD/NAD(P)-binding domain"/>
    <property type="match status" value="1"/>
</dbReference>
<dbReference type="Gene3D" id="1.10.8.870">
    <property type="entry name" value="Alpha-glycerophosphate oxidase, cap domain"/>
    <property type="match status" value="1"/>
</dbReference>
<dbReference type="AlphaFoldDB" id="A0A917FFK5"/>
<evidence type="ECO:0000256" key="6">
    <source>
        <dbReference type="RuleBase" id="RU361217"/>
    </source>
</evidence>
<dbReference type="Pfam" id="PF01266">
    <property type="entry name" value="DAO"/>
    <property type="match status" value="1"/>
</dbReference>
<dbReference type="PRINTS" id="PR01001">
    <property type="entry name" value="FADG3PDH"/>
</dbReference>
<feature type="domain" description="Alpha-glycerophosphate oxidase C-terminal" evidence="8">
    <location>
        <begin position="384"/>
        <end position="490"/>
    </location>
</feature>
<dbReference type="EMBL" id="BMCT01000004">
    <property type="protein sequence ID" value="GGF71100.1"/>
    <property type="molecule type" value="Genomic_DNA"/>
</dbReference>
<proteinExistence type="inferred from homology"/>
<evidence type="ECO:0000313" key="10">
    <source>
        <dbReference type="Proteomes" id="UP000606044"/>
    </source>
</evidence>
<dbReference type="Pfam" id="PF16901">
    <property type="entry name" value="DAO_C"/>
    <property type="match status" value="1"/>
</dbReference>
<sequence>MQSPFDILVVGGGINGAGIARDAVGRGLSVLLVEQDDLAAHTSSWSTKLIHGGLRYLEYYEFRLVREALLERERLLEMAPHIIRPLRFVLPHDVSVRPAWLVRLGLFFYDHLASRKRLPGCERVNLAKDKRGAPLKPITKVGFEYSDCAVDDSRLVVLNALDAKERGADIEVGTRLESARREGDLWVATLVDAGGERREVKTRILVNAAGPWVADVLNHRLSLNTSKGVRLVKGSHIVVPRLYPGTQAYILQNPDKRIVFAIPYQDDLTLIGTTDVPYTGAPQDVSISDDETDYLISSINHWFQREISKDDIVWDYSGVRPLFDDGSINASAVTRDYVFDIDAPKGQAPLLSVFGGKLTTYRKLAEHVMRDLAPHLPRLAPAWTADAPLPGGDIADGDVAAYADKLLKDKPFIGRDRALRLARTYGTRAEMIVGTATKVEDLGRDFGAGLTAAELTYLKIEEWARTGRDVLWRRTKLGLKLPKEAEQEIDAFLKGA</sequence>
<evidence type="ECO:0000256" key="3">
    <source>
        <dbReference type="ARBA" id="ARBA00022630"/>
    </source>
</evidence>
<reference evidence="9" key="2">
    <citation type="submission" date="2020-09" db="EMBL/GenBank/DDBJ databases">
        <authorList>
            <person name="Sun Q."/>
            <person name="Sedlacek I."/>
        </authorList>
    </citation>
    <scope>NUCLEOTIDE SEQUENCE</scope>
    <source>
        <strain evidence="9">CCM 7897</strain>
    </source>
</reference>
<keyword evidence="3 6" id="KW-0285">Flavoprotein</keyword>
<evidence type="ECO:0000256" key="2">
    <source>
        <dbReference type="ARBA" id="ARBA00007330"/>
    </source>
</evidence>
<comment type="catalytic activity">
    <reaction evidence="6">
        <text>a quinone + sn-glycerol 3-phosphate = dihydroxyacetone phosphate + a quinol</text>
        <dbReference type="Rhea" id="RHEA:18977"/>
        <dbReference type="ChEBI" id="CHEBI:24646"/>
        <dbReference type="ChEBI" id="CHEBI:57597"/>
        <dbReference type="ChEBI" id="CHEBI:57642"/>
        <dbReference type="ChEBI" id="CHEBI:132124"/>
        <dbReference type="EC" id="1.1.5.3"/>
    </reaction>
</comment>
<dbReference type="GO" id="GO:0046168">
    <property type="term" value="P:glycerol-3-phosphate catabolic process"/>
    <property type="evidence" value="ECO:0007669"/>
    <property type="project" value="TreeGrafter"/>
</dbReference>
<dbReference type="NCBIfam" id="NF009906">
    <property type="entry name" value="PRK13369.1"/>
    <property type="match status" value="1"/>
</dbReference>
<dbReference type="Gene3D" id="6.10.250.1890">
    <property type="match status" value="1"/>
</dbReference>
<dbReference type="EC" id="1.1.5.3" evidence="6"/>
<evidence type="ECO:0000256" key="5">
    <source>
        <dbReference type="ARBA" id="ARBA00023002"/>
    </source>
</evidence>
<reference evidence="9" key="1">
    <citation type="journal article" date="2014" name="Int. J. Syst. Evol. Microbiol.">
        <title>Complete genome sequence of Corynebacterium casei LMG S-19264T (=DSM 44701T), isolated from a smear-ripened cheese.</title>
        <authorList>
            <consortium name="US DOE Joint Genome Institute (JGI-PGF)"/>
            <person name="Walter F."/>
            <person name="Albersmeier A."/>
            <person name="Kalinowski J."/>
            <person name="Ruckert C."/>
        </authorList>
    </citation>
    <scope>NUCLEOTIDE SEQUENCE</scope>
    <source>
        <strain evidence="9">CCM 7897</strain>
    </source>
</reference>
<evidence type="ECO:0000259" key="8">
    <source>
        <dbReference type="Pfam" id="PF16901"/>
    </source>
</evidence>
<evidence type="ECO:0000256" key="4">
    <source>
        <dbReference type="ARBA" id="ARBA00022827"/>
    </source>
</evidence>
<evidence type="ECO:0000259" key="7">
    <source>
        <dbReference type="Pfam" id="PF01266"/>
    </source>
</evidence>
<feature type="domain" description="FAD dependent oxidoreductase" evidence="7">
    <location>
        <begin position="6"/>
        <end position="327"/>
    </location>
</feature>
<dbReference type="InterPro" id="IPR038299">
    <property type="entry name" value="DAO_C_sf"/>
</dbReference>
<comment type="cofactor">
    <cofactor evidence="1 6">
        <name>FAD</name>
        <dbReference type="ChEBI" id="CHEBI:57692"/>
    </cofactor>
</comment>
<dbReference type="InterPro" id="IPR006076">
    <property type="entry name" value="FAD-dep_OxRdtase"/>
</dbReference>
<comment type="similarity">
    <text evidence="2 6">Belongs to the FAD-dependent glycerol-3-phosphate dehydrogenase family.</text>
</comment>